<keyword evidence="2" id="KW-1185">Reference proteome</keyword>
<name>A0A2Z3JUI5_9DEIO</name>
<evidence type="ECO:0008006" key="3">
    <source>
        <dbReference type="Google" id="ProtNLM"/>
    </source>
</evidence>
<organism evidence="1 2">
    <name type="scientific">Deinococcus irradiatisoli</name>
    <dbReference type="NCBI Taxonomy" id="2202254"/>
    <lineage>
        <taxon>Bacteria</taxon>
        <taxon>Thermotogati</taxon>
        <taxon>Deinococcota</taxon>
        <taxon>Deinococci</taxon>
        <taxon>Deinococcales</taxon>
        <taxon>Deinococcaceae</taxon>
        <taxon>Deinococcus</taxon>
    </lineage>
</organism>
<dbReference type="AlphaFoldDB" id="A0A2Z3JUI5"/>
<gene>
    <name evidence="1" type="ORF">DKM44_14000</name>
</gene>
<dbReference type="OrthoDB" id="5489962at2"/>
<proteinExistence type="predicted"/>
<dbReference type="KEGG" id="dez:DKM44_14000"/>
<evidence type="ECO:0000313" key="2">
    <source>
        <dbReference type="Proteomes" id="UP000245368"/>
    </source>
</evidence>
<dbReference type="Proteomes" id="UP000245368">
    <property type="component" value="Chromosome"/>
</dbReference>
<sequence>MKLAELLDVVNLPDLIAQEWGPDAARGLTRERGGVICDRRPGQEETHPSFSVYKPHIWRWKRHGGDGASGNAYGFLLECGYTPQQAREELARHVGVALDTWQPSSYRPALSAPDPVREALGVLERCQPFDARELSKALRLLAPVSIDDAAGRDLQRRGLYGWPGLQAARLRRDFLSRDGRIIAHAGALGVLIHGPDEQVYGLKIRNLGSADELQKAGFARYIYRIGRHGAPAWCSPSYGRSDGLLIVEGELNGAAAALAAEVAGLSLDVQGLAGAGGTPFLEGMQGRRVHLYADPDPAGMACLERLSKLAQATGALEVRVLPALPDGDFSDLCGKLGPTDFANVLLDLFQRADCWQTWISGKTALPVNNAVPDGEKRLLANWQQGSGWGTADASGWGSDDRGGW</sequence>
<dbReference type="RefSeq" id="WP_109827930.1">
    <property type="nucleotide sequence ID" value="NZ_CP029494.1"/>
</dbReference>
<reference evidence="1 2" key="1">
    <citation type="submission" date="2018-05" db="EMBL/GenBank/DDBJ databases">
        <title>Complete Genome Sequence of Deinococcus sp. strain 17bor-2.</title>
        <authorList>
            <person name="Srinivasan S."/>
        </authorList>
    </citation>
    <scope>NUCLEOTIDE SEQUENCE [LARGE SCALE GENOMIC DNA]</scope>
    <source>
        <strain evidence="1 2">17bor-2</strain>
    </source>
</reference>
<evidence type="ECO:0000313" key="1">
    <source>
        <dbReference type="EMBL" id="AWN24204.1"/>
    </source>
</evidence>
<accession>A0A2Z3JUI5</accession>
<dbReference type="EMBL" id="CP029494">
    <property type="protein sequence ID" value="AWN24204.1"/>
    <property type="molecule type" value="Genomic_DNA"/>
</dbReference>
<protein>
    <recommendedName>
        <fullName evidence="3">Toprim domain-containing protein</fullName>
    </recommendedName>
</protein>